<dbReference type="EMBL" id="PPTO01000011">
    <property type="protein sequence ID" value="RDB57778.1"/>
    <property type="molecule type" value="Genomic_DNA"/>
</dbReference>
<protein>
    <submittedName>
        <fullName evidence="1">Uncharacterized protein</fullName>
    </submittedName>
</protein>
<accession>A0A369LIC5</accession>
<evidence type="ECO:0000313" key="1">
    <source>
        <dbReference type="EMBL" id="RDB57778.1"/>
    </source>
</evidence>
<dbReference type="AlphaFoldDB" id="A0A369LIC5"/>
<dbReference type="Proteomes" id="UP000253975">
    <property type="component" value="Unassembled WGS sequence"/>
</dbReference>
<name>A0A369LIC5_9ACTN</name>
<reference evidence="1 2" key="1">
    <citation type="journal article" date="2018" name="Elife">
        <title>Discovery and characterization of a prevalent human gut bacterial enzyme sufficient for the inactivation of a family of plant toxins.</title>
        <authorList>
            <person name="Koppel N."/>
            <person name="Bisanz J.E."/>
            <person name="Pandelia M.E."/>
            <person name="Turnbaugh P.J."/>
            <person name="Balskus E.P."/>
        </authorList>
    </citation>
    <scope>NUCLEOTIDE SEQUENCE [LARGE SCALE GENOMIC DNA]</scope>
    <source>
        <strain evidence="1 2">OB21 GAM31</strain>
    </source>
</reference>
<comment type="caution">
    <text evidence="1">The sequence shown here is derived from an EMBL/GenBank/DDBJ whole genome shotgun (WGS) entry which is preliminary data.</text>
</comment>
<evidence type="ECO:0000313" key="2">
    <source>
        <dbReference type="Proteomes" id="UP000253975"/>
    </source>
</evidence>
<gene>
    <name evidence="1" type="ORF">C1881_07290</name>
</gene>
<proteinExistence type="predicted"/>
<organism evidence="1 2">
    <name type="scientific">Slackia isoflavoniconvertens</name>
    <dbReference type="NCBI Taxonomy" id="572010"/>
    <lineage>
        <taxon>Bacteria</taxon>
        <taxon>Bacillati</taxon>
        <taxon>Actinomycetota</taxon>
        <taxon>Coriobacteriia</taxon>
        <taxon>Eggerthellales</taxon>
        <taxon>Eggerthellaceae</taxon>
        <taxon>Slackia</taxon>
    </lineage>
</organism>
<sequence length="92" mass="9807">MPVESGLGQLVRVPEQLSTIVAWEAVACCKAAETRVACYRTLNFFRGADAGSSLSGAGPIWGAAIECPVGKDVWFWALAQAGVHFLWNAHST</sequence>